<feature type="transmembrane region" description="Helical" evidence="7">
    <location>
        <begin position="509"/>
        <end position="531"/>
    </location>
</feature>
<dbReference type="Proteomes" id="UP000317078">
    <property type="component" value="Unassembled WGS sequence"/>
</dbReference>
<dbReference type="OrthoDB" id="5314453at2"/>
<evidence type="ECO:0000256" key="6">
    <source>
        <dbReference type="SAM" id="MobiDB-lite"/>
    </source>
</evidence>
<sequence length="545" mass="57673">MSETTPAGPPEPAQPPAPPPGPDRIHPGHLLVYGLASLTFGLTQGLGNNLVSANLQAVQATFGATPNEAAWLAAAYSSTSITASILVWKLRTQFGLRLVAKISLVFLVLLSLAHVVVTDLEAAVLLRAVAGFAGAILNTLAFLYVLEAMPARHKLTTGIALGLVGSQVAVPLARLVSPALLEIGLWPQLNLLELALSLLALAWIYILPITPPPSARVFDRIDAISLPLLTVGMGLVAVVLSLGRYYWWTEAPWLGVCLALGIAMLTALVVVELNRERPLVNLRWLSSKDMILFGGSMFFARFVLSEQTTGAIGFFQNLGLLNEHMAGMLWVVFGATLAGFVGVSLINRPENRAAIHMVALTLIAVGAFLESRGTNLTRPQDVLLAQGLVAFGGAIFLPPAVGWSFAHTLRWGIQHLTSFFAVFLASQNLGGLLGSAALGTLVTVREKFHSNQIVESLTLADPLVAQRIAQNGAAYARVLGDTALRGAEGSALLAQAATREAYVLAYNDLFLVVALVSALCLLGLVIHQIIARLGRGGAAGREQTA</sequence>
<dbReference type="InterPro" id="IPR011701">
    <property type="entry name" value="MFS"/>
</dbReference>
<feature type="transmembrane region" description="Helical" evidence="7">
    <location>
        <begin position="253"/>
        <end position="271"/>
    </location>
</feature>
<dbReference type="GO" id="GO:0022857">
    <property type="term" value="F:transmembrane transporter activity"/>
    <property type="evidence" value="ECO:0007669"/>
    <property type="project" value="InterPro"/>
</dbReference>
<keyword evidence="10" id="KW-1185">Reference proteome</keyword>
<gene>
    <name evidence="9" type="ORF">EAH89_04680</name>
</gene>
<dbReference type="GO" id="GO:0005886">
    <property type="term" value="C:plasma membrane"/>
    <property type="evidence" value="ECO:0007669"/>
    <property type="project" value="TreeGrafter"/>
</dbReference>
<feature type="transmembrane region" description="Helical" evidence="7">
    <location>
        <begin position="123"/>
        <end position="146"/>
    </location>
</feature>
<evidence type="ECO:0000256" key="3">
    <source>
        <dbReference type="ARBA" id="ARBA00022692"/>
    </source>
</evidence>
<feature type="region of interest" description="Disordered" evidence="6">
    <location>
        <begin position="1"/>
        <end position="23"/>
    </location>
</feature>
<dbReference type="SUPFAM" id="SSF103473">
    <property type="entry name" value="MFS general substrate transporter"/>
    <property type="match status" value="1"/>
</dbReference>
<feature type="transmembrane region" description="Helical" evidence="7">
    <location>
        <begin position="327"/>
        <end position="346"/>
    </location>
</feature>
<feature type="transmembrane region" description="Helical" evidence="7">
    <location>
        <begin position="383"/>
        <end position="406"/>
    </location>
</feature>
<keyword evidence="4 7" id="KW-1133">Transmembrane helix</keyword>
<reference evidence="9 10" key="1">
    <citation type="journal article" date="2019" name="Environ. Microbiol.">
        <title>Species interactions and distinct microbial communities in high Arctic permafrost affected cryosols are associated with the CH4 and CO2 gas fluxes.</title>
        <authorList>
            <person name="Altshuler I."/>
            <person name="Hamel J."/>
            <person name="Turney S."/>
            <person name="Magnuson E."/>
            <person name="Levesque R."/>
            <person name="Greer C."/>
            <person name="Whyte L.G."/>
        </authorList>
    </citation>
    <scope>NUCLEOTIDE SEQUENCE [LARGE SCALE GENOMIC DNA]</scope>
    <source>
        <strain evidence="9 10">S9.3B</strain>
    </source>
</reference>
<feature type="transmembrane region" description="Helical" evidence="7">
    <location>
        <begin position="228"/>
        <end position="247"/>
    </location>
</feature>
<dbReference type="Pfam" id="PF07690">
    <property type="entry name" value="MFS_1"/>
    <property type="match status" value="1"/>
</dbReference>
<name>A0A502GD04_9PROT</name>
<dbReference type="EMBL" id="RCZP01000003">
    <property type="protein sequence ID" value="TPG59542.1"/>
    <property type="molecule type" value="Genomic_DNA"/>
</dbReference>
<feature type="transmembrane region" description="Helical" evidence="7">
    <location>
        <begin position="418"/>
        <end position="442"/>
    </location>
</feature>
<feature type="transmembrane region" description="Helical" evidence="7">
    <location>
        <begin position="95"/>
        <end position="117"/>
    </location>
</feature>
<evidence type="ECO:0000256" key="5">
    <source>
        <dbReference type="ARBA" id="ARBA00023136"/>
    </source>
</evidence>
<feature type="transmembrane region" description="Helical" evidence="7">
    <location>
        <begin position="158"/>
        <end position="177"/>
    </location>
</feature>
<proteinExistence type="predicted"/>
<keyword evidence="2" id="KW-0813">Transport</keyword>
<keyword evidence="5 7" id="KW-0472">Membrane</keyword>
<evidence type="ECO:0000313" key="10">
    <source>
        <dbReference type="Proteomes" id="UP000317078"/>
    </source>
</evidence>
<evidence type="ECO:0000256" key="7">
    <source>
        <dbReference type="SAM" id="Phobius"/>
    </source>
</evidence>
<feature type="transmembrane region" description="Helical" evidence="7">
    <location>
        <begin position="189"/>
        <end position="207"/>
    </location>
</feature>
<feature type="compositionally biased region" description="Pro residues" evidence="6">
    <location>
        <begin position="7"/>
        <end position="22"/>
    </location>
</feature>
<dbReference type="PANTHER" id="PTHR23501">
    <property type="entry name" value="MAJOR FACILITATOR SUPERFAMILY"/>
    <property type="match status" value="1"/>
</dbReference>
<dbReference type="RefSeq" id="WP_140881635.1">
    <property type="nucleotide sequence ID" value="NZ_RCZP01000003.1"/>
</dbReference>
<evidence type="ECO:0000256" key="1">
    <source>
        <dbReference type="ARBA" id="ARBA00004127"/>
    </source>
</evidence>
<dbReference type="AlphaFoldDB" id="A0A502GD04"/>
<evidence type="ECO:0000256" key="2">
    <source>
        <dbReference type="ARBA" id="ARBA00022448"/>
    </source>
</evidence>
<comment type="subcellular location">
    <subcellularLocation>
        <location evidence="1">Endomembrane system</location>
        <topology evidence="1">Multi-pass membrane protein</topology>
    </subcellularLocation>
</comment>
<dbReference type="PANTHER" id="PTHR23501:SF191">
    <property type="entry name" value="VACUOLAR BASIC AMINO ACID TRANSPORTER 4"/>
    <property type="match status" value="1"/>
</dbReference>
<evidence type="ECO:0000259" key="8">
    <source>
        <dbReference type="PROSITE" id="PS50850"/>
    </source>
</evidence>
<accession>A0A502GD04</accession>
<evidence type="ECO:0000256" key="4">
    <source>
        <dbReference type="ARBA" id="ARBA00022989"/>
    </source>
</evidence>
<dbReference type="InterPro" id="IPR020846">
    <property type="entry name" value="MFS_dom"/>
</dbReference>
<dbReference type="InterPro" id="IPR036259">
    <property type="entry name" value="MFS_trans_sf"/>
</dbReference>
<organism evidence="9 10">
    <name type="scientific">Muricoccus nepalensis</name>
    <dbReference type="NCBI Taxonomy" id="1854500"/>
    <lineage>
        <taxon>Bacteria</taxon>
        <taxon>Pseudomonadati</taxon>
        <taxon>Pseudomonadota</taxon>
        <taxon>Alphaproteobacteria</taxon>
        <taxon>Acetobacterales</taxon>
        <taxon>Roseomonadaceae</taxon>
        <taxon>Muricoccus</taxon>
    </lineage>
</organism>
<feature type="transmembrane region" description="Helical" evidence="7">
    <location>
        <begin position="69"/>
        <end position="88"/>
    </location>
</feature>
<dbReference type="Gene3D" id="1.20.1250.20">
    <property type="entry name" value="MFS general substrate transporter like domains"/>
    <property type="match status" value="1"/>
</dbReference>
<feature type="transmembrane region" description="Helical" evidence="7">
    <location>
        <begin position="291"/>
        <end position="315"/>
    </location>
</feature>
<evidence type="ECO:0000313" key="9">
    <source>
        <dbReference type="EMBL" id="TPG59542.1"/>
    </source>
</evidence>
<dbReference type="GO" id="GO:0012505">
    <property type="term" value="C:endomembrane system"/>
    <property type="evidence" value="ECO:0007669"/>
    <property type="project" value="UniProtKB-SubCell"/>
</dbReference>
<comment type="caution">
    <text evidence="9">The sequence shown here is derived from an EMBL/GenBank/DDBJ whole genome shotgun (WGS) entry which is preliminary data.</text>
</comment>
<dbReference type="PROSITE" id="PS50850">
    <property type="entry name" value="MFS"/>
    <property type="match status" value="1"/>
</dbReference>
<feature type="domain" description="Major facilitator superfamily (MFS) profile" evidence="8">
    <location>
        <begin position="29"/>
        <end position="535"/>
    </location>
</feature>
<keyword evidence="3 7" id="KW-0812">Transmembrane</keyword>
<protein>
    <submittedName>
        <fullName evidence="9">MFS transporter</fullName>
    </submittedName>
</protein>